<dbReference type="AlphaFoldDB" id="A0AAU9FVB9"/>
<dbReference type="GO" id="GO:0007259">
    <property type="term" value="P:cell surface receptor signaling pathway via JAK-STAT"/>
    <property type="evidence" value="ECO:0007669"/>
    <property type="project" value="InterPro"/>
</dbReference>
<organism evidence="2 3">
    <name type="scientific">Drosophila madeirensis</name>
    <name type="common">Fruit fly</name>
    <dbReference type="NCBI Taxonomy" id="30013"/>
    <lineage>
        <taxon>Eukaryota</taxon>
        <taxon>Metazoa</taxon>
        <taxon>Ecdysozoa</taxon>
        <taxon>Arthropoda</taxon>
        <taxon>Hexapoda</taxon>
        <taxon>Insecta</taxon>
        <taxon>Pterygota</taxon>
        <taxon>Neoptera</taxon>
        <taxon>Endopterygota</taxon>
        <taxon>Diptera</taxon>
        <taxon>Brachycera</taxon>
        <taxon>Muscomorpha</taxon>
        <taxon>Ephydroidea</taxon>
        <taxon>Drosophilidae</taxon>
        <taxon>Drosophila</taxon>
        <taxon>Sophophora</taxon>
    </lineage>
</organism>
<feature type="compositionally biased region" description="Basic and acidic residues" evidence="1">
    <location>
        <begin position="16"/>
        <end position="29"/>
    </location>
</feature>
<evidence type="ECO:0000256" key="1">
    <source>
        <dbReference type="SAM" id="MobiDB-lite"/>
    </source>
</evidence>
<reference evidence="2 3" key="1">
    <citation type="submission" date="2024-02" db="EMBL/GenBank/DDBJ databases">
        <title>A chromosome-level genome assembly of Drosophila madeirensis, a fruit fly species endemic to Madeira island.</title>
        <authorList>
            <person name="Tomihara K."/>
            <person name="Llopart A."/>
            <person name="Yamamoto D."/>
        </authorList>
    </citation>
    <scope>NUCLEOTIDE SEQUENCE [LARGE SCALE GENOMIC DNA]</scope>
    <source>
        <strain evidence="2 3">RF1</strain>
    </source>
</reference>
<dbReference type="Pfam" id="PF15972">
    <property type="entry name" value="Unpaired"/>
    <property type="match status" value="1"/>
</dbReference>
<name>A0AAU9FVB9_DROMD</name>
<keyword evidence="3" id="KW-1185">Reference proteome</keyword>
<dbReference type="InterPro" id="IPR031901">
    <property type="entry name" value="Unpaired"/>
</dbReference>
<feature type="region of interest" description="Disordered" evidence="1">
    <location>
        <begin position="364"/>
        <end position="388"/>
    </location>
</feature>
<protein>
    <submittedName>
        <fullName evidence="2">Uncharacterized protein</fullName>
    </submittedName>
</protein>
<feature type="region of interest" description="Disordered" evidence="1">
    <location>
        <begin position="64"/>
        <end position="104"/>
    </location>
</feature>
<dbReference type="Proteomes" id="UP001500889">
    <property type="component" value="Chromosome A"/>
</dbReference>
<gene>
    <name evidence="2" type="ORF">DMAD_00152</name>
</gene>
<feature type="region of interest" description="Disordered" evidence="1">
    <location>
        <begin position="1"/>
        <end position="32"/>
    </location>
</feature>
<dbReference type="GO" id="GO:0001700">
    <property type="term" value="P:embryonic development via the syncytial blastoderm"/>
    <property type="evidence" value="ECO:0007669"/>
    <property type="project" value="InterPro"/>
</dbReference>
<sequence>MSTAACPLDLSSSSSDNRKSKTANTRERVSTLGASRSRLQRIGSLLTLAVLMCQLQQFAHPGGGGGGIEAAPTPTQSSPLPSAKYLAPPSDTPKRLQKRHNPGNFRQRFQRELNGSIARLDWENTCGGNWTGPEDWVRSTKRCKKRQLVIHALQNHTRSELRSLRAENKDTAITKAIDISQQRKWALHSGTYKFLPRLNASSSQLNLRHVHRDLQFYVGAFSYLRHAQLHWDYSNTQTESVMSAELGRLRKSARHVLCSVEVAINATNRLYAGIGQKNGRRTVPLLRRKILSRELMEKRLQQFKTPLVQLRHEATLSARGLPAEQPTQSVQLAVDARFVKFEYVQYLNSAWKILARQRKQLCRNQSQSQGNTLNRRQPSQVRNRTQSN</sequence>
<accession>A0AAU9FVB9</accession>
<evidence type="ECO:0000313" key="3">
    <source>
        <dbReference type="Proteomes" id="UP001500889"/>
    </source>
</evidence>
<dbReference type="EMBL" id="AP029266">
    <property type="protein sequence ID" value="BFG00070.1"/>
    <property type="molecule type" value="Genomic_DNA"/>
</dbReference>
<evidence type="ECO:0000313" key="2">
    <source>
        <dbReference type="EMBL" id="BFG00070.1"/>
    </source>
</evidence>
<proteinExistence type="predicted"/>